<dbReference type="EMBL" id="ADLE01000006">
    <property type="protein sequence ID" value="EJZ65395.1"/>
    <property type="molecule type" value="Genomic_DNA"/>
</dbReference>
<keyword evidence="1" id="KW-0732">Signal</keyword>
<dbReference type="InterPro" id="IPR039426">
    <property type="entry name" value="TonB-dep_rcpt-like"/>
</dbReference>
<dbReference type="InterPro" id="IPR012910">
    <property type="entry name" value="Plug_dom"/>
</dbReference>
<gene>
    <name evidence="3" type="ORF">HMPREF9448_00776</name>
</gene>
<dbReference type="PANTHER" id="PTHR30069:SF29">
    <property type="entry name" value="HEMOGLOBIN AND HEMOGLOBIN-HAPTOGLOBIN-BINDING PROTEIN 1-RELATED"/>
    <property type="match status" value="1"/>
</dbReference>
<dbReference type="InterPro" id="IPR037066">
    <property type="entry name" value="Plug_dom_sf"/>
</dbReference>
<accession>K0XNE6</accession>
<dbReference type="eggNOG" id="COG1629">
    <property type="taxonomic scope" value="Bacteria"/>
</dbReference>
<dbReference type="InterPro" id="IPR008969">
    <property type="entry name" value="CarboxyPept-like_regulatory"/>
</dbReference>
<dbReference type="Gene3D" id="2.60.40.1120">
    <property type="entry name" value="Carboxypeptidase-like, regulatory domain"/>
    <property type="match status" value="1"/>
</dbReference>
<comment type="caution">
    <text evidence="3">The sequence shown here is derived from an EMBL/GenBank/DDBJ whole genome shotgun (WGS) entry which is preliminary data.</text>
</comment>
<dbReference type="Pfam" id="PF13715">
    <property type="entry name" value="CarbopepD_reg_2"/>
    <property type="match status" value="1"/>
</dbReference>
<evidence type="ECO:0000313" key="3">
    <source>
        <dbReference type="EMBL" id="EJZ65395.1"/>
    </source>
</evidence>
<name>K0XNE6_9BACT</name>
<dbReference type="GO" id="GO:0009279">
    <property type="term" value="C:cell outer membrane"/>
    <property type="evidence" value="ECO:0007669"/>
    <property type="project" value="TreeGrafter"/>
</dbReference>
<dbReference type="SUPFAM" id="SSF49464">
    <property type="entry name" value="Carboxypeptidase regulatory domain-like"/>
    <property type="match status" value="1"/>
</dbReference>
<dbReference type="SUPFAM" id="SSF56935">
    <property type="entry name" value="Porins"/>
    <property type="match status" value="1"/>
</dbReference>
<keyword evidence="4" id="KW-1185">Reference proteome</keyword>
<dbReference type="HOGENOM" id="CLU_013529_0_0_10"/>
<dbReference type="Pfam" id="PF07715">
    <property type="entry name" value="Plug"/>
    <property type="match status" value="1"/>
</dbReference>
<evidence type="ECO:0000259" key="2">
    <source>
        <dbReference type="Pfam" id="PF07715"/>
    </source>
</evidence>
<reference evidence="3 4" key="1">
    <citation type="submission" date="2012-08" db="EMBL/GenBank/DDBJ databases">
        <title>The Genome Sequence of Barnesiella intestinihominis YIT 11860.</title>
        <authorList>
            <consortium name="The Broad Institute Genome Sequencing Platform"/>
            <person name="Earl A."/>
            <person name="Ward D."/>
            <person name="Feldgarden M."/>
            <person name="Gevers D."/>
            <person name="Morotomi M."/>
            <person name="Walker B."/>
            <person name="Young S.K."/>
            <person name="Zeng Q."/>
            <person name="Gargeya S."/>
            <person name="Fitzgerald M."/>
            <person name="Haas B."/>
            <person name="Abouelleil A."/>
            <person name="Alvarado L."/>
            <person name="Arachchi H.M."/>
            <person name="Berlin A.M."/>
            <person name="Chapman S.B."/>
            <person name="Goldberg J."/>
            <person name="Griggs A."/>
            <person name="Gujja S."/>
            <person name="Hansen M."/>
            <person name="Howarth C."/>
            <person name="Imamovic A."/>
            <person name="Larimer J."/>
            <person name="McCowen C."/>
            <person name="Montmayeur A."/>
            <person name="Murphy C."/>
            <person name="Neiman D."/>
            <person name="Pearson M."/>
            <person name="Priest M."/>
            <person name="Roberts A."/>
            <person name="Saif S."/>
            <person name="Shea T."/>
            <person name="Sisk P."/>
            <person name="Sykes S."/>
            <person name="Wortman J."/>
            <person name="Nusbaum C."/>
            <person name="Birren B."/>
        </authorList>
    </citation>
    <scope>NUCLEOTIDE SEQUENCE [LARGE SCALE GENOMIC DNA]</scope>
    <source>
        <strain evidence="3 4">YIT 11860</strain>
    </source>
</reference>
<feature type="domain" description="TonB-dependent receptor plug" evidence="2">
    <location>
        <begin position="114"/>
        <end position="237"/>
    </location>
</feature>
<dbReference type="Proteomes" id="UP000006044">
    <property type="component" value="Unassembled WGS sequence"/>
</dbReference>
<dbReference type="Gene3D" id="2.170.130.10">
    <property type="entry name" value="TonB-dependent receptor, plug domain"/>
    <property type="match status" value="1"/>
</dbReference>
<proteinExistence type="predicted"/>
<sequence length="909" mass="103384">MGQHRSHGEPLRKGRISLKLTVRDSHNRNAVEYATLLLKKGKNRQFSGITDEKGSHTFLSIPKGDYELTVTSLGYKSRTIDLHARRDTTLTILLLSNDIAMQDVVVTAYESRGATSASRIDRKAMEHLQPSSFTDLVELLPGNVSKDPSMGSANLIKLREAGGTGPSDYDVTSFGTSFVIDGVPLNNDANMQYISNSWETGRNTTGKGIDMRSISTDDIAKVEIVRGIPSVEYGDLTSGLVNIERKKGGNDLEARFKADMQSQLFYVGKGIELTDKQFTLNTGIDYLDSKIDPRNNRENFKRVTGSIRAEKRWTNDHWRWTFNSNLNYRGTFENDKNDPDLTPSGAIDSYESSNNALSLAGTLSLNNRKKGFFRSLSLTASASGSWDNIHQEKTVVPSKLSVVPTATQPGVHDAEILPSTYLASLDVNGNPFNAFVKAIATFNYNYRNWFNIIKVGGDWRMNKNYGEGQLYDMRRPISIDMTTRPRPFNDIPAEHNLAFFIEEASKLRLGKHRIDITAGLRSASLSNLDNRYVLDGKIYLDPRVNAKWALPRIGERKPLSIELSGGVGWHTKMPDISKLYPDLFYYDLIQLNFFSNENPAVNRMNVRTFVDDLTNYNLKAARNMKWEVRADFSIDDHRLLVTYFREKMTSGFRQGKSYTRYIYNRYSTEGLDPSTMTGPPDLADLTFTPDTILKVQSVHTNGSRILKEGVEFQYSSKRFPIIRTRLTVNGAWFRTTYNNSQPVYKRPSVVIDGRQIRYIGLYNEDDGYIRESFNTNFTFDTDIPRLKLGFSTSIQCMWFTSSQSMWESGVPIAYVNMEGELLPYTDAERNDMILQHLVEPHYENNFKKRTIPIDANINIKVTKKICRDKIALALYVNRLVSYHPDYTLFGNTIRRTSNPYFGMEINFRL</sequence>
<dbReference type="STRING" id="742726.HMPREF9448_00776"/>
<organism evidence="3 4">
    <name type="scientific">Barnesiella intestinihominis YIT 11860</name>
    <dbReference type="NCBI Taxonomy" id="742726"/>
    <lineage>
        <taxon>Bacteria</taxon>
        <taxon>Pseudomonadati</taxon>
        <taxon>Bacteroidota</taxon>
        <taxon>Bacteroidia</taxon>
        <taxon>Bacteroidales</taxon>
        <taxon>Barnesiellaceae</taxon>
        <taxon>Barnesiella</taxon>
    </lineage>
</organism>
<dbReference type="AlphaFoldDB" id="K0XNE6"/>
<dbReference type="PATRIC" id="fig|742726.3.peg.828"/>
<protein>
    <recommendedName>
        <fullName evidence="2">TonB-dependent receptor plug domain-containing protein</fullName>
    </recommendedName>
</protein>
<dbReference type="PANTHER" id="PTHR30069">
    <property type="entry name" value="TONB-DEPENDENT OUTER MEMBRANE RECEPTOR"/>
    <property type="match status" value="1"/>
</dbReference>
<dbReference type="GO" id="GO:0044718">
    <property type="term" value="P:siderophore transmembrane transport"/>
    <property type="evidence" value="ECO:0007669"/>
    <property type="project" value="TreeGrafter"/>
</dbReference>
<evidence type="ECO:0000256" key="1">
    <source>
        <dbReference type="ARBA" id="ARBA00022729"/>
    </source>
</evidence>
<evidence type="ECO:0000313" key="4">
    <source>
        <dbReference type="Proteomes" id="UP000006044"/>
    </source>
</evidence>
<dbReference type="GO" id="GO:0015344">
    <property type="term" value="F:siderophore uptake transmembrane transporter activity"/>
    <property type="evidence" value="ECO:0007669"/>
    <property type="project" value="TreeGrafter"/>
</dbReference>